<sequence length="82" mass="9397">MASQIQPTTRSRTGLFLSYRDSRTTSTRFSKRKFSRYADADNVDDDEQDRLIGSSSHVALDIDLPPKWYARELNERVVAADT</sequence>
<proteinExistence type="predicted"/>
<accession>A0A8H5D8B0</accession>
<comment type="caution">
    <text evidence="1">The sequence shown here is derived from an EMBL/GenBank/DDBJ whole genome shotgun (WGS) entry which is preliminary data.</text>
</comment>
<reference evidence="1 2" key="1">
    <citation type="journal article" date="2020" name="ISME J.">
        <title>Uncovering the hidden diversity of litter-decomposition mechanisms in mushroom-forming fungi.</title>
        <authorList>
            <person name="Floudas D."/>
            <person name="Bentzer J."/>
            <person name="Ahren D."/>
            <person name="Johansson T."/>
            <person name="Persson P."/>
            <person name="Tunlid A."/>
        </authorList>
    </citation>
    <scope>NUCLEOTIDE SEQUENCE [LARGE SCALE GENOMIC DNA]</scope>
    <source>
        <strain evidence="1 2">CBS 146.42</strain>
    </source>
</reference>
<gene>
    <name evidence="1" type="ORF">D9756_005287</name>
</gene>
<dbReference type="AlphaFoldDB" id="A0A8H5D8B0"/>
<organism evidence="1 2">
    <name type="scientific">Leucocoprinus leucothites</name>
    <dbReference type="NCBI Taxonomy" id="201217"/>
    <lineage>
        <taxon>Eukaryota</taxon>
        <taxon>Fungi</taxon>
        <taxon>Dikarya</taxon>
        <taxon>Basidiomycota</taxon>
        <taxon>Agaricomycotina</taxon>
        <taxon>Agaricomycetes</taxon>
        <taxon>Agaricomycetidae</taxon>
        <taxon>Agaricales</taxon>
        <taxon>Agaricineae</taxon>
        <taxon>Agaricaceae</taxon>
        <taxon>Leucocoprinus</taxon>
    </lineage>
</organism>
<evidence type="ECO:0000313" key="1">
    <source>
        <dbReference type="EMBL" id="KAF5355083.1"/>
    </source>
</evidence>
<keyword evidence="2" id="KW-1185">Reference proteome</keyword>
<dbReference type="OrthoDB" id="10251371at2759"/>
<name>A0A8H5D8B0_9AGAR</name>
<protein>
    <submittedName>
        <fullName evidence="1">Uncharacterized protein</fullName>
    </submittedName>
</protein>
<evidence type="ECO:0000313" key="2">
    <source>
        <dbReference type="Proteomes" id="UP000559027"/>
    </source>
</evidence>
<dbReference type="Proteomes" id="UP000559027">
    <property type="component" value="Unassembled WGS sequence"/>
</dbReference>
<dbReference type="EMBL" id="JAACJO010000008">
    <property type="protein sequence ID" value="KAF5355083.1"/>
    <property type="molecule type" value="Genomic_DNA"/>
</dbReference>